<dbReference type="GO" id="GO:0016705">
    <property type="term" value="F:oxidoreductase activity, acting on paired donors, with incorporation or reduction of molecular oxygen"/>
    <property type="evidence" value="ECO:0007669"/>
    <property type="project" value="InterPro"/>
</dbReference>
<gene>
    <name evidence="3" type="ORF">KC207_12740</name>
</gene>
<dbReference type="InterPro" id="IPR036661">
    <property type="entry name" value="Luciferase-like_sf"/>
</dbReference>
<comment type="caution">
    <text evidence="3">The sequence shown here is derived from an EMBL/GenBank/DDBJ whole genome shotgun (WGS) entry which is preliminary data.</text>
</comment>
<dbReference type="EMBL" id="JAGSNF010000018">
    <property type="protein sequence ID" value="MBR7744154.1"/>
    <property type="molecule type" value="Genomic_DNA"/>
</dbReference>
<dbReference type="AlphaFoldDB" id="A0A941I1K4"/>
<dbReference type="InterPro" id="IPR011251">
    <property type="entry name" value="Luciferase-like_dom"/>
</dbReference>
<evidence type="ECO:0000256" key="1">
    <source>
        <dbReference type="ARBA" id="ARBA00023002"/>
    </source>
</evidence>
<dbReference type="RefSeq" id="WP_211603575.1">
    <property type="nucleotide sequence ID" value="NZ_JAGSNF010000018.1"/>
</dbReference>
<dbReference type="CDD" id="cd01097">
    <property type="entry name" value="Tetrahydromethanopterin_reductase"/>
    <property type="match status" value="1"/>
</dbReference>
<name>A0A941I1K4_9MICO</name>
<protein>
    <submittedName>
        <fullName evidence="3">LLM class flavin-dependent oxidoreductase</fullName>
    </submittedName>
</protein>
<dbReference type="InterPro" id="IPR050564">
    <property type="entry name" value="F420-G6PD/mer"/>
</dbReference>
<dbReference type="PANTHER" id="PTHR43244">
    <property type="match status" value="1"/>
</dbReference>
<keyword evidence="4" id="KW-1185">Reference proteome</keyword>
<dbReference type="Gene3D" id="3.20.20.30">
    <property type="entry name" value="Luciferase-like domain"/>
    <property type="match status" value="1"/>
</dbReference>
<dbReference type="SUPFAM" id="SSF51679">
    <property type="entry name" value="Bacterial luciferase-like"/>
    <property type="match status" value="1"/>
</dbReference>
<sequence>MSPRLGVVLVPSLPPEALRPLAVAADEHLDDLWLWEDCFKESAMAAAGAALAWTERVRVGVGLVPVPLRTVPLLAMELATLHRMFPGRLAPGVGHGVQGWMGQVGVRPRSPMTLLDESVTALRALLDGEEVSTSGEYVRLDRVRLDWPPSPGTPLLVGGSGPRTLRFAGRRGDGVLLASALSEAEVAEQVGWAREGWAEAGHEGSPPVTTNLVVATGPDAHERVRRDLARWGVDDGAPGRAAAGGAEEVADTLGRLADLGVTEVAVQPAADEPDVDGLVRFVGTDVRAALGG</sequence>
<reference evidence="3" key="1">
    <citation type="submission" date="2021-04" db="EMBL/GenBank/DDBJ databases">
        <title>Phycicoccus avicenniae sp. nov., a novel endophytic actinomycetes isolated from branch of Avicennia mariana.</title>
        <authorList>
            <person name="Tuo L."/>
        </authorList>
    </citation>
    <scope>NUCLEOTIDE SEQUENCE</scope>
    <source>
        <strain evidence="3">BSK3Z-2</strain>
    </source>
</reference>
<dbReference type="PANTHER" id="PTHR43244:SF1">
    <property type="entry name" value="5,10-METHYLENETETRAHYDROMETHANOPTERIN REDUCTASE"/>
    <property type="match status" value="1"/>
</dbReference>
<evidence type="ECO:0000259" key="2">
    <source>
        <dbReference type="Pfam" id="PF00296"/>
    </source>
</evidence>
<accession>A0A941I1K4</accession>
<evidence type="ECO:0000313" key="3">
    <source>
        <dbReference type="EMBL" id="MBR7744154.1"/>
    </source>
</evidence>
<dbReference type="Proteomes" id="UP000677016">
    <property type="component" value="Unassembled WGS sequence"/>
</dbReference>
<feature type="domain" description="Luciferase-like" evidence="2">
    <location>
        <begin position="14"/>
        <end position="226"/>
    </location>
</feature>
<organism evidence="3 4">
    <name type="scientific">Phycicoccus avicenniae</name>
    <dbReference type="NCBI Taxonomy" id="2828860"/>
    <lineage>
        <taxon>Bacteria</taxon>
        <taxon>Bacillati</taxon>
        <taxon>Actinomycetota</taxon>
        <taxon>Actinomycetes</taxon>
        <taxon>Micrococcales</taxon>
        <taxon>Intrasporangiaceae</taxon>
        <taxon>Phycicoccus</taxon>
    </lineage>
</organism>
<evidence type="ECO:0000313" key="4">
    <source>
        <dbReference type="Proteomes" id="UP000677016"/>
    </source>
</evidence>
<keyword evidence="1" id="KW-0560">Oxidoreductase</keyword>
<proteinExistence type="predicted"/>
<dbReference type="Pfam" id="PF00296">
    <property type="entry name" value="Bac_luciferase"/>
    <property type="match status" value="1"/>
</dbReference>